<dbReference type="Pfam" id="PF00041">
    <property type="entry name" value="fn3"/>
    <property type="match status" value="2"/>
</dbReference>
<keyword evidence="9" id="KW-1185">Reference proteome</keyword>
<feature type="domain" description="Fibronectin type-III" evidence="8">
    <location>
        <begin position="86"/>
        <end position="182"/>
    </location>
</feature>
<keyword evidence="4 7" id="KW-1133">Transmembrane helix</keyword>
<name>A0ABM1DUK4_PRICU</name>
<evidence type="ECO:0000313" key="9">
    <source>
        <dbReference type="Proteomes" id="UP000695022"/>
    </source>
</evidence>
<evidence type="ECO:0000313" key="10">
    <source>
        <dbReference type="RefSeq" id="XP_014663625.1"/>
    </source>
</evidence>
<dbReference type="GeneID" id="106806261"/>
<gene>
    <name evidence="10" type="primary">LOC106806261</name>
</gene>
<evidence type="ECO:0000256" key="4">
    <source>
        <dbReference type="ARBA" id="ARBA00022989"/>
    </source>
</evidence>
<keyword evidence="5 7" id="KW-0472">Membrane</keyword>
<dbReference type="InterPro" id="IPR050991">
    <property type="entry name" value="ECM_Regulatory_Proteins"/>
</dbReference>
<feature type="transmembrane region" description="Helical" evidence="7">
    <location>
        <begin position="197"/>
        <end position="218"/>
    </location>
</feature>
<dbReference type="InterPro" id="IPR003961">
    <property type="entry name" value="FN3_dom"/>
</dbReference>
<evidence type="ECO:0000256" key="1">
    <source>
        <dbReference type="ARBA" id="ARBA00004167"/>
    </source>
</evidence>
<dbReference type="PANTHER" id="PTHR46708:SF2">
    <property type="entry name" value="FIBRONECTIN TYPE-III DOMAIN-CONTAINING PROTEIN"/>
    <property type="match status" value="1"/>
</dbReference>
<dbReference type="RefSeq" id="XP_014663625.1">
    <property type="nucleotide sequence ID" value="XM_014808139.1"/>
</dbReference>
<evidence type="ECO:0000256" key="3">
    <source>
        <dbReference type="ARBA" id="ARBA00022737"/>
    </source>
</evidence>
<dbReference type="SUPFAM" id="SSF49265">
    <property type="entry name" value="Fibronectin type III"/>
    <property type="match status" value="1"/>
</dbReference>
<evidence type="ECO:0000256" key="5">
    <source>
        <dbReference type="ARBA" id="ARBA00023136"/>
    </source>
</evidence>
<evidence type="ECO:0000256" key="2">
    <source>
        <dbReference type="ARBA" id="ARBA00022692"/>
    </source>
</evidence>
<dbReference type="PROSITE" id="PS50853">
    <property type="entry name" value="FN3"/>
    <property type="match status" value="2"/>
</dbReference>
<feature type="compositionally biased region" description="Polar residues" evidence="6">
    <location>
        <begin position="274"/>
        <end position="284"/>
    </location>
</feature>
<organism evidence="9 10">
    <name type="scientific">Priapulus caudatus</name>
    <name type="common">Priapulid worm</name>
    <dbReference type="NCBI Taxonomy" id="37621"/>
    <lineage>
        <taxon>Eukaryota</taxon>
        <taxon>Metazoa</taxon>
        <taxon>Ecdysozoa</taxon>
        <taxon>Scalidophora</taxon>
        <taxon>Priapulida</taxon>
        <taxon>Priapulimorpha</taxon>
        <taxon>Priapulimorphida</taxon>
        <taxon>Priapulidae</taxon>
        <taxon>Priapulus</taxon>
    </lineage>
</organism>
<accession>A0ABM1DUK4</accession>
<protein>
    <submittedName>
        <fullName evidence="10">Neuroglian-like</fullName>
    </submittedName>
</protein>
<dbReference type="Gene3D" id="2.60.40.10">
    <property type="entry name" value="Immunoglobulins"/>
    <property type="match status" value="2"/>
</dbReference>
<keyword evidence="2 7" id="KW-0812">Transmembrane</keyword>
<dbReference type="Pfam" id="PF13882">
    <property type="entry name" value="Bravo_FIGEY"/>
    <property type="match status" value="1"/>
</dbReference>
<feature type="region of interest" description="Disordered" evidence="6">
    <location>
        <begin position="234"/>
        <end position="357"/>
    </location>
</feature>
<sequence>MLLQWDLPIEPNGVVVGYRIGYQRVDGTRIGKQQFREPDLLDPFATSVQLSALEAESKYRITIWPLTGAGVGEPYYVERSTLMGGVPSTPTLSMLSRNQTHVNITWTNWDLTNRPASIYYVVFKKTGEEAWRKTPEQYTRHWIEVFPLQPGTSYTMRVVGVNDQWEAASLPLAINTLGSRKDIGDDSTIASVGSASWFIGMIIALFLLLAVFILMVLLKRRRDAQDAERQVMFPPDNMEYPAGRTGGRYTPDLQPGYTTHAYPVSRNPDPPSSRPTQEQSSVDSSDAKPPIESSDADSFHTDHGESDVVRFNEDGSFVGQYQPKKRRAPPAVPSDSAGGAAAGGGDEATQQSFDTFV</sequence>
<proteinExistence type="predicted"/>
<dbReference type="SMART" id="SM00060">
    <property type="entry name" value="FN3"/>
    <property type="match status" value="1"/>
</dbReference>
<keyword evidence="3" id="KW-0677">Repeat</keyword>
<evidence type="ECO:0000256" key="6">
    <source>
        <dbReference type="SAM" id="MobiDB-lite"/>
    </source>
</evidence>
<dbReference type="InterPro" id="IPR036116">
    <property type="entry name" value="FN3_sf"/>
</dbReference>
<reference evidence="10" key="1">
    <citation type="submission" date="2025-08" db="UniProtKB">
        <authorList>
            <consortium name="RefSeq"/>
        </authorList>
    </citation>
    <scope>IDENTIFICATION</scope>
</reference>
<dbReference type="CDD" id="cd00063">
    <property type="entry name" value="FN3"/>
    <property type="match status" value="2"/>
</dbReference>
<comment type="subcellular location">
    <subcellularLocation>
        <location evidence="1">Membrane</location>
        <topology evidence="1">Single-pass membrane protein</topology>
    </subcellularLocation>
</comment>
<dbReference type="PANTHER" id="PTHR46708">
    <property type="entry name" value="TENASCIN"/>
    <property type="match status" value="1"/>
</dbReference>
<dbReference type="Proteomes" id="UP000695022">
    <property type="component" value="Unplaced"/>
</dbReference>
<feature type="domain" description="Fibronectin type-III" evidence="8">
    <location>
        <begin position="1"/>
        <end position="85"/>
    </location>
</feature>
<evidence type="ECO:0000259" key="8">
    <source>
        <dbReference type="PROSITE" id="PS50853"/>
    </source>
</evidence>
<dbReference type="InterPro" id="IPR013783">
    <property type="entry name" value="Ig-like_fold"/>
</dbReference>
<dbReference type="InterPro" id="IPR026966">
    <property type="entry name" value="Neurofascin/L1/NrCAM_C"/>
</dbReference>
<feature type="compositionally biased region" description="Polar residues" evidence="6">
    <location>
        <begin position="348"/>
        <end position="357"/>
    </location>
</feature>
<feature type="compositionally biased region" description="Basic and acidic residues" evidence="6">
    <location>
        <begin position="297"/>
        <end position="313"/>
    </location>
</feature>
<evidence type="ECO:0000256" key="7">
    <source>
        <dbReference type="SAM" id="Phobius"/>
    </source>
</evidence>